<dbReference type="Proteomes" id="UP000799772">
    <property type="component" value="Unassembled WGS sequence"/>
</dbReference>
<gene>
    <name evidence="1" type="ORF">NA57DRAFT_54010</name>
</gene>
<dbReference type="OrthoDB" id="2851338at2759"/>
<reference evidence="1" key="1">
    <citation type="journal article" date="2020" name="Stud. Mycol.">
        <title>101 Dothideomycetes genomes: a test case for predicting lifestyles and emergence of pathogens.</title>
        <authorList>
            <person name="Haridas S."/>
            <person name="Albert R."/>
            <person name="Binder M."/>
            <person name="Bloem J."/>
            <person name="Labutti K."/>
            <person name="Salamov A."/>
            <person name="Andreopoulos B."/>
            <person name="Baker S."/>
            <person name="Barry K."/>
            <person name="Bills G."/>
            <person name="Bluhm B."/>
            <person name="Cannon C."/>
            <person name="Castanera R."/>
            <person name="Culley D."/>
            <person name="Daum C."/>
            <person name="Ezra D."/>
            <person name="Gonzalez J."/>
            <person name="Henrissat B."/>
            <person name="Kuo A."/>
            <person name="Liang C."/>
            <person name="Lipzen A."/>
            <person name="Lutzoni F."/>
            <person name="Magnuson J."/>
            <person name="Mondo S."/>
            <person name="Nolan M."/>
            <person name="Ohm R."/>
            <person name="Pangilinan J."/>
            <person name="Park H.-J."/>
            <person name="Ramirez L."/>
            <person name="Alfaro M."/>
            <person name="Sun H."/>
            <person name="Tritt A."/>
            <person name="Yoshinaga Y."/>
            <person name="Zwiers L.-H."/>
            <person name="Turgeon B."/>
            <person name="Goodwin S."/>
            <person name="Spatafora J."/>
            <person name="Crous P."/>
            <person name="Grigoriev I."/>
        </authorList>
    </citation>
    <scope>NUCLEOTIDE SEQUENCE</scope>
    <source>
        <strain evidence="1">CBS 133067</strain>
    </source>
</reference>
<keyword evidence="2" id="KW-1185">Reference proteome</keyword>
<evidence type="ECO:0000313" key="1">
    <source>
        <dbReference type="EMBL" id="KAF2102077.1"/>
    </source>
</evidence>
<sequence>MATVSGPGILFVNSKIKKPDQLSEETFTKWYNDVHVPDVLNARPGEMRAAWRYECIDPEREAKYLAIYTMEDLAFGASEEFKNIPLHHSLFPGSGSSHDFIEFDSRFYKRTKVFETKSTKPGRAAIAIVAAMQPPEGGDEDLDNWYKQEHLQQVSEQPGWRRSTRYELARQAIGTGAPKYLAIHEFEEGTLPGGEKVVAFEPVSEWSERVMKEAKAIDAGKFKLVASFGEKDSVM</sequence>
<accession>A0A9P4IPC7</accession>
<evidence type="ECO:0000313" key="2">
    <source>
        <dbReference type="Proteomes" id="UP000799772"/>
    </source>
</evidence>
<organism evidence="1 2">
    <name type="scientific">Rhizodiscina lignyota</name>
    <dbReference type="NCBI Taxonomy" id="1504668"/>
    <lineage>
        <taxon>Eukaryota</taxon>
        <taxon>Fungi</taxon>
        <taxon>Dikarya</taxon>
        <taxon>Ascomycota</taxon>
        <taxon>Pezizomycotina</taxon>
        <taxon>Dothideomycetes</taxon>
        <taxon>Pleosporomycetidae</taxon>
        <taxon>Aulographales</taxon>
        <taxon>Rhizodiscinaceae</taxon>
        <taxon>Rhizodiscina</taxon>
    </lineage>
</organism>
<name>A0A9P4IPC7_9PEZI</name>
<protein>
    <submittedName>
        <fullName evidence="1">Uncharacterized protein</fullName>
    </submittedName>
</protein>
<proteinExistence type="predicted"/>
<comment type="caution">
    <text evidence="1">The sequence shown here is derived from an EMBL/GenBank/DDBJ whole genome shotgun (WGS) entry which is preliminary data.</text>
</comment>
<dbReference type="AlphaFoldDB" id="A0A9P4IPC7"/>
<dbReference type="EMBL" id="ML978123">
    <property type="protein sequence ID" value="KAF2102077.1"/>
    <property type="molecule type" value="Genomic_DNA"/>
</dbReference>